<name>A0A2U3LQ81_9FIRM</name>
<dbReference type="EMBL" id="OMOF01000707">
    <property type="protein sequence ID" value="SPF54093.1"/>
    <property type="molecule type" value="Genomic_DNA"/>
</dbReference>
<protein>
    <submittedName>
        <fullName evidence="1">Phage Gp37Gp68</fullName>
    </submittedName>
</protein>
<accession>A0A2U3LQ81</accession>
<gene>
    <name evidence="1" type="ORF">SBF1_7350005</name>
</gene>
<sequence length="172" mass="19169">MLLQTPTAVRFISTEPLLGPISLTELHYDNVTAIDSLNGLHGFPKPHTEGPKINWIITGGESGPGARPMHPDWVRSLRDQCQAANVSFFFKQWGEWIPDGPGCGGPISWQSKIMHPKHGPNENWNSEFDGKPIHIYEGGRGDASIKVGKKKAGCILDDRTWNEFPEMNIWVN</sequence>
<dbReference type="Pfam" id="PF07505">
    <property type="entry name" value="DUF5131"/>
    <property type="match status" value="1"/>
</dbReference>
<reference evidence="2" key="1">
    <citation type="submission" date="2018-02" db="EMBL/GenBank/DDBJ databases">
        <authorList>
            <person name="Hausmann B."/>
        </authorList>
    </citation>
    <scope>NUCLEOTIDE SEQUENCE [LARGE SCALE GENOMIC DNA]</scope>
    <source>
        <strain evidence="2">Peat soil MAG SbF1</strain>
    </source>
</reference>
<evidence type="ECO:0000313" key="2">
    <source>
        <dbReference type="Proteomes" id="UP000238916"/>
    </source>
</evidence>
<evidence type="ECO:0000313" key="1">
    <source>
        <dbReference type="EMBL" id="SPF54093.1"/>
    </source>
</evidence>
<proteinExistence type="predicted"/>
<organism evidence="1 2">
    <name type="scientific">Candidatus Desulfosporosinus infrequens</name>
    <dbReference type="NCBI Taxonomy" id="2043169"/>
    <lineage>
        <taxon>Bacteria</taxon>
        <taxon>Bacillati</taxon>
        <taxon>Bacillota</taxon>
        <taxon>Clostridia</taxon>
        <taxon>Eubacteriales</taxon>
        <taxon>Desulfitobacteriaceae</taxon>
        <taxon>Desulfosporosinus</taxon>
    </lineage>
</organism>
<dbReference type="AlphaFoldDB" id="A0A2U3LQ81"/>
<dbReference type="Proteomes" id="UP000238916">
    <property type="component" value="Unassembled WGS sequence"/>
</dbReference>
<dbReference type="InterPro" id="IPR011101">
    <property type="entry name" value="DUF5131"/>
</dbReference>